<proteinExistence type="predicted"/>
<organism evidence="2 3">
    <name type="scientific">Microbacterium mitrae</name>
    <dbReference type="NCBI Taxonomy" id="664640"/>
    <lineage>
        <taxon>Bacteria</taxon>
        <taxon>Bacillati</taxon>
        <taxon>Actinomycetota</taxon>
        <taxon>Actinomycetes</taxon>
        <taxon>Micrococcales</taxon>
        <taxon>Microbacteriaceae</taxon>
        <taxon>Microbacterium</taxon>
    </lineage>
</organism>
<dbReference type="InterPro" id="IPR011335">
    <property type="entry name" value="Restrct_endonuc-II-like"/>
</dbReference>
<evidence type="ECO:0000259" key="1">
    <source>
        <dbReference type="Pfam" id="PF04480"/>
    </source>
</evidence>
<evidence type="ECO:0000313" key="2">
    <source>
        <dbReference type="EMBL" id="TXK05992.1"/>
    </source>
</evidence>
<protein>
    <submittedName>
        <fullName evidence="2">DUF559 domain-containing protein</fullName>
    </submittedName>
</protein>
<dbReference type="EMBL" id="VRSW01000001">
    <property type="protein sequence ID" value="TXK05992.1"/>
    <property type="molecule type" value="Genomic_DNA"/>
</dbReference>
<name>A0A5C8HRS7_9MICO</name>
<dbReference type="SUPFAM" id="SSF52980">
    <property type="entry name" value="Restriction endonuclease-like"/>
    <property type="match status" value="1"/>
</dbReference>
<dbReference type="InterPro" id="IPR007569">
    <property type="entry name" value="DUF559"/>
</dbReference>
<gene>
    <name evidence="2" type="ORF">FVP60_03175</name>
</gene>
<dbReference type="AlphaFoldDB" id="A0A5C8HRS7"/>
<keyword evidence="3" id="KW-1185">Reference proteome</keyword>
<accession>A0A5C8HRS7</accession>
<dbReference type="Proteomes" id="UP000321196">
    <property type="component" value="Unassembled WGS sequence"/>
</dbReference>
<evidence type="ECO:0000313" key="3">
    <source>
        <dbReference type="Proteomes" id="UP000321196"/>
    </source>
</evidence>
<dbReference type="OrthoDB" id="2594539at2"/>
<comment type="caution">
    <text evidence="2">The sequence shown here is derived from an EMBL/GenBank/DDBJ whole genome shotgun (WGS) entry which is preliminary data.</text>
</comment>
<dbReference type="Gene3D" id="3.40.960.10">
    <property type="entry name" value="VSR Endonuclease"/>
    <property type="match status" value="1"/>
</dbReference>
<feature type="domain" description="DUF559" evidence="1">
    <location>
        <begin position="173"/>
        <end position="266"/>
    </location>
</feature>
<dbReference type="Pfam" id="PF04480">
    <property type="entry name" value="DUF559"/>
    <property type="match status" value="1"/>
</dbReference>
<sequence length="270" mass="29622">MQVLQALSSQGGVARTHSLYAIGVTHTTLAQALSDGTAVKLRKGIVASDADSETATAAWHGGTATCVSALRHYGVWVLHDNVLHVHVPTGSRIHPHPNCSCVTHRSPGRQPFGVMPIREAFIHAARCLTSEAFFAAFESAWHLRLLTRADRARIRSRVPARLKHLIDIARPDAESGLESLLRLRLRAAGIILRTQVNIPRVGRVDFVVEHLILEVDGRLGHADPTSRHKDLVRDARAAEAGYRTLRFDYALVVHDWPQVLAAVLGALYLV</sequence>
<reference evidence="2 3" key="1">
    <citation type="submission" date="2019-08" db="EMBL/GenBank/DDBJ databases">
        <authorList>
            <person name="Dong K."/>
        </authorList>
    </citation>
    <scope>NUCLEOTIDE SEQUENCE [LARGE SCALE GENOMIC DNA]</scope>
    <source>
        <strain evidence="2 3">M4-8</strain>
    </source>
</reference>